<evidence type="ECO:0000256" key="2">
    <source>
        <dbReference type="SAM" id="SignalP"/>
    </source>
</evidence>
<reference evidence="3" key="1">
    <citation type="submission" date="2012-12" db="EMBL/GenBank/DDBJ databases">
        <title>Identification and characterization of a phenylalanine ammonia-lyase gene family in Isatis indigotica Fort.</title>
        <authorList>
            <person name="Liu Q."/>
            <person name="Chen J."/>
            <person name="Zhou X."/>
            <person name="Di P."/>
            <person name="Xiao Y."/>
            <person name="Xuan H."/>
            <person name="Zhang L."/>
            <person name="Chen W."/>
        </authorList>
    </citation>
    <scope>NUCLEOTIDE SEQUENCE</scope>
    <source>
        <tissue evidence="3">Salivary gland</tissue>
    </source>
</reference>
<feature type="chain" id="PRO_5005517883" evidence="2">
    <location>
        <begin position="22"/>
        <end position="117"/>
    </location>
</feature>
<keyword evidence="2" id="KW-0732">Signal</keyword>
<dbReference type="EMBL" id="GADI01002835">
    <property type="protein sequence ID" value="JAA70973.1"/>
    <property type="molecule type" value="mRNA"/>
</dbReference>
<organism evidence="3">
    <name type="scientific">Ixodes ricinus</name>
    <name type="common">Common tick</name>
    <name type="synonym">Acarus ricinus</name>
    <dbReference type="NCBI Taxonomy" id="34613"/>
    <lineage>
        <taxon>Eukaryota</taxon>
        <taxon>Metazoa</taxon>
        <taxon>Ecdysozoa</taxon>
        <taxon>Arthropoda</taxon>
        <taxon>Chelicerata</taxon>
        <taxon>Arachnida</taxon>
        <taxon>Acari</taxon>
        <taxon>Parasitiformes</taxon>
        <taxon>Ixodida</taxon>
        <taxon>Ixodoidea</taxon>
        <taxon>Ixodidae</taxon>
        <taxon>Ixodinae</taxon>
        <taxon>Ixodes</taxon>
    </lineage>
</organism>
<name>A0A0K8RJ95_IXORI</name>
<accession>A0A0K8RJ95</accession>
<proteinExistence type="evidence at transcript level"/>
<feature type="region of interest" description="Disordered" evidence="1">
    <location>
        <begin position="22"/>
        <end position="61"/>
    </location>
</feature>
<evidence type="ECO:0000313" key="3">
    <source>
        <dbReference type="EMBL" id="JAA70973.1"/>
    </source>
</evidence>
<feature type="region of interest" description="Disordered" evidence="1">
    <location>
        <begin position="76"/>
        <end position="117"/>
    </location>
</feature>
<protein>
    <submittedName>
        <fullName evidence="3">Putative 12 kDa protein</fullName>
    </submittedName>
</protein>
<feature type="signal peptide" evidence="2">
    <location>
        <begin position="1"/>
        <end position="21"/>
    </location>
</feature>
<feature type="compositionally biased region" description="Low complexity" evidence="1">
    <location>
        <begin position="86"/>
        <end position="97"/>
    </location>
</feature>
<dbReference type="AlphaFoldDB" id="A0A0K8RJ95"/>
<sequence>MASPAVVALCLLASAVYLGGAQEKKDTVNMPKPDIRLPPPKAEPKTRVNIEGGGSPNNYRVNGRIEHDIFRRPGATITGWGEGSHSHGSCHGSSSHGQVGVGIRVPFGGRRHKNHTQ</sequence>
<evidence type="ECO:0000256" key="1">
    <source>
        <dbReference type="SAM" id="MobiDB-lite"/>
    </source>
</evidence>